<evidence type="ECO:0000313" key="2">
    <source>
        <dbReference type="Proteomes" id="UP000237000"/>
    </source>
</evidence>
<proteinExistence type="predicted"/>
<comment type="caution">
    <text evidence="1">The sequence shown here is derived from an EMBL/GenBank/DDBJ whole genome shotgun (WGS) entry which is preliminary data.</text>
</comment>
<dbReference type="Proteomes" id="UP000237000">
    <property type="component" value="Unassembled WGS sequence"/>
</dbReference>
<dbReference type="InParanoid" id="A0A2P5FX53"/>
<dbReference type="OrthoDB" id="2016320at2759"/>
<organism evidence="1 2">
    <name type="scientific">Trema orientale</name>
    <name type="common">Charcoal tree</name>
    <name type="synonym">Celtis orientalis</name>
    <dbReference type="NCBI Taxonomy" id="63057"/>
    <lineage>
        <taxon>Eukaryota</taxon>
        <taxon>Viridiplantae</taxon>
        <taxon>Streptophyta</taxon>
        <taxon>Embryophyta</taxon>
        <taxon>Tracheophyta</taxon>
        <taxon>Spermatophyta</taxon>
        <taxon>Magnoliopsida</taxon>
        <taxon>eudicotyledons</taxon>
        <taxon>Gunneridae</taxon>
        <taxon>Pentapetalae</taxon>
        <taxon>rosids</taxon>
        <taxon>fabids</taxon>
        <taxon>Rosales</taxon>
        <taxon>Cannabaceae</taxon>
        <taxon>Trema</taxon>
    </lineage>
</organism>
<evidence type="ECO:0000313" key="1">
    <source>
        <dbReference type="EMBL" id="POO02373.1"/>
    </source>
</evidence>
<sequence length="562" mass="62904">MKAVLNARRLSRLFQSPILLNSDRFLAPDGRITEALHTCLQWRNNSTFCSQTPLFHGNRSELKQWEMYKRTSIRANFSSEASNVEGSPTEAVKGLYDNMIQSVVVKRTMAPNAWLWSLIENCKNHDDIKLLFDVLENLRRFRLSNLRIADNFNSNLCREVTKACVRVGALDFGKKALWKHNVYGLTPSIGSAHQLLLHAKDQNDAKLMVDIMDLLKKNDLPLQPGTADIVFSICYNTDNWSLISKYSKKFIKAGVKLRQTSFDVLMEFASKTGDVESLWKFEKLRSESMKHHTLTTGFSCAKGFLLEHKPEDAAAIIQVLNQDLSDAKKSSVMVELQKLVSEWPMEAIKRQKEENKKELATSLQTDIPAMINALVNMGLEASVNMEDLTAKEDCGTEMQIEGVSEAVARRSLSSKATIPSYPIFMETCGFNHLSEAIPLPALMVSEMLLFNQSLALITSIPSSPSSKLYFSSRLVPDTGNNGKSYSQPSTRSPAICEQLKSSCYTTLSCDSISRYLALDAVRVCRDSSQPCDYSIKYLDGAITDVTLSSLHLRILRAGTSSM</sequence>
<accession>A0A2P5FX53</accession>
<dbReference type="FunCoup" id="A0A2P5FX53">
    <property type="interactions" value="1897"/>
</dbReference>
<keyword evidence="2" id="KW-1185">Reference proteome</keyword>
<gene>
    <name evidence="1" type="ORF">TorRG33x02_021570</name>
</gene>
<dbReference type="PANTHER" id="PTHR47604:SF1">
    <property type="entry name" value="ADENYLYL CYCLASE"/>
    <property type="match status" value="1"/>
</dbReference>
<dbReference type="PANTHER" id="PTHR47604">
    <property type="entry name" value="ADENYLYL CYCLASE"/>
    <property type="match status" value="1"/>
</dbReference>
<reference evidence="2" key="1">
    <citation type="submission" date="2016-06" db="EMBL/GenBank/DDBJ databases">
        <title>Parallel loss of symbiosis genes in relatives of nitrogen-fixing non-legume Parasponia.</title>
        <authorList>
            <person name="Van Velzen R."/>
            <person name="Holmer R."/>
            <person name="Bu F."/>
            <person name="Rutten L."/>
            <person name="Van Zeijl A."/>
            <person name="Liu W."/>
            <person name="Santuari L."/>
            <person name="Cao Q."/>
            <person name="Sharma T."/>
            <person name="Shen D."/>
            <person name="Roswanjaya Y."/>
            <person name="Wardhani T."/>
            <person name="Kalhor M.S."/>
            <person name="Jansen J."/>
            <person name="Van den Hoogen J."/>
            <person name="Gungor B."/>
            <person name="Hartog M."/>
            <person name="Hontelez J."/>
            <person name="Verver J."/>
            <person name="Yang W.-C."/>
            <person name="Schijlen E."/>
            <person name="Repin R."/>
            <person name="Schilthuizen M."/>
            <person name="Schranz E."/>
            <person name="Heidstra R."/>
            <person name="Miyata K."/>
            <person name="Fedorova E."/>
            <person name="Kohlen W."/>
            <person name="Bisseling T."/>
            <person name="Smit S."/>
            <person name="Geurts R."/>
        </authorList>
    </citation>
    <scope>NUCLEOTIDE SEQUENCE [LARGE SCALE GENOMIC DNA]</scope>
    <source>
        <strain evidence="2">cv. RG33-2</strain>
    </source>
</reference>
<dbReference type="EMBL" id="JXTC01000005">
    <property type="protein sequence ID" value="POO02373.1"/>
    <property type="molecule type" value="Genomic_DNA"/>
</dbReference>
<dbReference type="STRING" id="63057.A0A2P5FX53"/>
<dbReference type="AlphaFoldDB" id="A0A2P5FX53"/>
<protein>
    <submittedName>
        <fullName evidence="1">Adenylyl cyclase</fullName>
    </submittedName>
</protein>
<name>A0A2P5FX53_TREOI</name>